<evidence type="ECO:0000313" key="2">
    <source>
        <dbReference type="EMBL" id="EEH58090.1"/>
    </source>
</evidence>
<dbReference type="GeneID" id="9683211"/>
<proteinExistence type="predicted"/>
<dbReference type="RefSeq" id="XP_003058139.1">
    <property type="nucleotide sequence ID" value="XM_003058093.1"/>
</dbReference>
<evidence type="ECO:0000313" key="3">
    <source>
        <dbReference type="Proteomes" id="UP000001876"/>
    </source>
</evidence>
<dbReference type="KEGG" id="mpp:MICPUCDRAFT_57319"/>
<protein>
    <submittedName>
        <fullName evidence="2">Predicted protein</fullName>
    </submittedName>
</protein>
<reference evidence="2 3" key="1">
    <citation type="journal article" date="2009" name="Science">
        <title>Green evolution and dynamic adaptations revealed by genomes of the marine picoeukaryotes Micromonas.</title>
        <authorList>
            <person name="Worden A.Z."/>
            <person name="Lee J.H."/>
            <person name="Mock T."/>
            <person name="Rouze P."/>
            <person name="Simmons M.P."/>
            <person name="Aerts A.L."/>
            <person name="Allen A.E."/>
            <person name="Cuvelier M.L."/>
            <person name="Derelle E."/>
            <person name="Everett M.V."/>
            <person name="Foulon E."/>
            <person name="Grimwood J."/>
            <person name="Gundlach H."/>
            <person name="Henrissat B."/>
            <person name="Napoli C."/>
            <person name="McDonald S.M."/>
            <person name="Parker M.S."/>
            <person name="Rombauts S."/>
            <person name="Salamov A."/>
            <person name="Von Dassow P."/>
            <person name="Badger J.H."/>
            <person name="Coutinho P.M."/>
            <person name="Demir E."/>
            <person name="Dubchak I."/>
            <person name="Gentemann C."/>
            <person name="Eikrem W."/>
            <person name="Gready J.E."/>
            <person name="John U."/>
            <person name="Lanier W."/>
            <person name="Lindquist E.A."/>
            <person name="Lucas S."/>
            <person name="Mayer K.F."/>
            <person name="Moreau H."/>
            <person name="Not F."/>
            <person name="Otillar R."/>
            <person name="Panaud O."/>
            <person name="Pangilinan J."/>
            <person name="Paulsen I."/>
            <person name="Piegu B."/>
            <person name="Poliakov A."/>
            <person name="Robbens S."/>
            <person name="Schmutz J."/>
            <person name="Toulza E."/>
            <person name="Wyss T."/>
            <person name="Zelensky A."/>
            <person name="Zhou K."/>
            <person name="Armbrust E.V."/>
            <person name="Bhattacharya D."/>
            <person name="Goodenough U.W."/>
            <person name="Van de Peer Y."/>
            <person name="Grigoriev I.V."/>
        </authorList>
    </citation>
    <scope>NUCLEOTIDE SEQUENCE [LARGE SCALE GENOMIC DNA]</scope>
    <source>
        <strain evidence="2 3">CCMP1545</strain>
    </source>
</reference>
<organism evidence="3">
    <name type="scientific">Micromonas pusilla (strain CCMP1545)</name>
    <name type="common">Picoplanktonic green alga</name>
    <dbReference type="NCBI Taxonomy" id="564608"/>
    <lineage>
        <taxon>Eukaryota</taxon>
        <taxon>Viridiplantae</taxon>
        <taxon>Chlorophyta</taxon>
        <taxon>Mamiellophyceae</taxon>
        <taxon>Mamiellales</taxon>
        <taxon>Mamiellaceae</taxon>
        <taxon>Micromonas</taxon>
    </lineage>
</organism>
<dbReference type="OrthoDB" id="564430at2759"/>
<dbReference type="Proteomes" id="UP000001876">
    <property type="component" value="Unassembled WGS sequence"/>
</dbReference>
<gene>
    <name evidence="2" type="ORF">MICPUCDRAFT_57319</name>
</gene>
<keyword evidence="3" id="KW-1185">Reference proteome</keyword>
<feature type="region of interest" description="Disordered" evidence="1">
    <location>
        <begin position="164"/>
        <end position="188"/>
    </location>
</feature>
<name>C1MQK0_MICPC</name>
<dbReference type="EMBL" id="GG663738">
    <property type="protein sequence ID" value="EEH58090.1"/>
    <property type="molecule type" value="Genomic_DNA"/>
</dbReference>
<evidence type="ECO:0000256" key="1">
    <source>
        <dbReference type="SAM" id="MobiDB-lite"/>
    </source>
</evidence>
<accession>C1MQK0</accession>
<sequence length="188" mass="21572">MPVPYTGGVEAQQVRVVVETRRGRPRVRALVAFDVAVARVVSRRAGAEPVRATRPLPFPPRLRRHSFISARVRQADEAKLKKFEDYAENGGGGKEAQELLAEMRDHTEKLAKLRKHEDPRMSFNTPEFKEFSRKFTENFKRNFGKPIEWGMVKKYPWSEPQLQKLDVPVDPDGNPWPLDDAGKPILKE</sequence>
<dbReference type="AlphaFoldDB" id="C1MQK0"/>